<dbReference type="OrthoDB" id="4535590at2"/>
<protein>
    <submittedName>
        <fullName evidence="2">Uncharacterized protein</fullName>
    </submittedName>
</protein>
<feature type="compositionally biased region" description="Pro residues" evidence="1">
    <location>
        <begin position="226"/>
        <end position="236"/>
    </location>
</feature>
<feature type="region of interest" description="Disordered" evidence="1">
    <location>
        <begin position="1"/>
        <end position="38"/>
    </location>
</feature>
<reference evidence="2 3" key="1">
    <citation type="submission" date="2017-06" db="EMBL/GenBank/DDBJ databases">
        <title>Streptomyces albireticuli Genome sequencing and assembly.</title>
        <authorList>
            <person name="Wang Y."/>
            <person name="Du B."/>
            <person name="Ding Y."/>
            <person name="Liu H."/>
            <person name="Hou Q."/>
            <person name="Liu K."/>
            <person name="Yao L."/>
            <person name="Wang C."/>
        </authorList>
    </citation>
    <scope>NUCLEOTIDE SEQUENCE [LARGE SCALE GENOMIC DNA]</scope>
    <source>
        <strain evidence="2 3">MDJK11</strain>
    </source>
</reference>
<dbReference type="KEGG" id="salj:SMD11_0120"/>
<dbReference type="Proteomes" id="UP000195755">
    <property type="component" value="Chromosome"/>
</dbReference>
<evidence type="ECO:0000313" key="2">
    <source>
        <dbReference type="EMBL" id="ARZ65787.1"/>
    </source>
</evidence>
<accession>A0A1Z2KUP9</accession>
<dbReference type="AlphaFoldDB" id="A0A1Z2KUP9"/>
<dbReference type="EMBL" id="CP021744">
    <property type="protein sequence ID" value="ARZ65787.1"/>
    <property type="molecule type" value="Genomic_DNA"/>
</dbReference>
<feature type="region of interest" description="Disordered" evidence="1">
    <location>
        <begin position="216"/>
        <end position="240"/>
    </location>
</feature>
<evidence type="ECO:0000256" key="1">
    <source>
        <dbReference type="SAM" id="MobiDB-lite"/>
    </source>
</evidence>
<feature type="compositionally biased region" description="Low complexity" evidence="1">
    <location>
        <begin position="17"/>
        <end position="29"/>
    </location>
</feature>
<name>A0A1Z2KUP9_9ACTN</name>
<proteinExistence type="predicted"/>
<dbReference type="RefSeq" id="WP_087924510.1">
    <property type="nucleotide sequence ID" value="NZ_CP021744.1"/>
</dbReference>
<organism evidence="2 3">
    <name type="scientific">Streptomyces albireticuli</name>
    <dbReference type="NCBI Taxonomy" id="1940"/>
    <lineage>
        <taxon>Bacteria</taxon>
        <taxon>Bacillati</taxon>
        <taxon>Actinomycetota</taxon>
        <taxon>Actinomycetes</taxon>
        <taxon>Kitasatosporales</taxon>
        <taxon>Streptomycetaceae</taxon>
        <taxon>Streptomyces</taxon>
    </lineage>
</organism>
<evidence type="ECO:0000313" key="3">
    <source>
        <dbReference type="Proteomes" id="UP000195755"/>
    </source>
</evidence>
<sequence length="284" mass="30575">MNHRTPAAPDTPTGRYTTAPGKKATAPPVATAPPPEAPGLRTAVARLTETFAGQAGDPGQGCLFCYGDQEVAALRDPRAPLSDDLAHYTARDLTHWPHPAQAARRVLPHLAALAARGEYVGELEGTALHQAGWQTWPADQAEAVRAFLDAYWTAALRRRDPARPLDDVFAFCSTAHHTPAPCLARWEHERHPAADAHLADTAHGWIEDLLLDAADPAHPAWSTTPTPGPGPGPDPGPDAQLRTWLLTHAAPRLRHHTTDPALRHTLDRLHALGLPESRDSEQAG</sequence>
<gene>
    <name evidence="2" type="ORF">SMD11_0120</name>
</gene>